<dbReference type="SMART" id="SM00295">
    <property type="entry name" value="B41"/>
    <property type="match status" value="1"/>
</dbReference>
<dbReference type="InterPro" id="IPR019749">
    <property type="entry name" value="Band_41_domain"/>
</dbReference>
<feature type="compositionally biased region" description="Polar residues" evidence="2">
    <location>
        <begin position="814"/>
        <end position="824"/>
    </location>
</feature>
<keyword evidence="1" id="KW-0175">Coiled coil</keyword>
<dbReference type="InterPro" id="IPR011993">
    <property type="entry name" value="PH-like_dom_sf"/>
</dbReference>
<reference evidence="4" key="1">
    <citation type="submission" date="2021-02" db="EMBL/GenBank/DDBJ databases">
        <authorList>
            <person name="Nowell W R."/>
        </authorList>
    </citation>
    <scope>NUCLEOTIDE SEQUENCE</scope>
    <source>
        <strain evidence="4">Ploen Becks lab</strain>
    </source>
</reference>
<evidence type="ECO:0000256" key="2">
    <source>
        <dbReference type="SAM" id="MobiDB-lite"/>
    </source>
</evidence>
<dbReference type="InterPro" id="IPR014352">
    <property type="entry name" value="FERM/acyl-CoA-bd_prot_sf"/>
</dbReference>
<dbReference type="InterPro" id="IPR047176">
    <property type="entry name" value="FRMD4A/B"/>
</dbReference>
<dbReference type="InterPro" id="IPR019748">
    <property type="entry name" value="FERM_central"/>
</dbReference>
<dbReference type="SUPFAM" id="SSF50729">
    <property type="entry name" value="PH domain-like"/>
    <property type="match status" value="1"/>
</dbReference>
<dbReference type="Gene3D" id="2.30.29.30">
    <property type="entry name" value="Pleckstrin-homology domain (PH domain)/Phosphotyrosine-binding domain (PTB)"/>
    <property type="match status" value="1"/>
</dbReference>
<dbReference type="SUPFAM" id="SSF47031">
    <property type="entry name" value="Second domain of FERM"/>
    <property type="match status" value="1"/>
</dbReference>
<evidence type="ECO:0000313" key="4">
    <source>
        <dbReference type="EMBL" id="CAF0780904.1"/>
    </source>
</evidence>
<dbReference type="PROSITE" id="PS50057">
    <property type="entry name" value="FERM_3"/>
    <property type="match status" value="1"/>
</dbReference>
<sequence length="959" mass="110693">MIEPRLTSIVLLDGSQLDFLITSDFLTCDLLDMVCAHLSLTDKEYFGLSFMDHTGHRNWLQMEKKILDHDLAKKNGVLILFFSVKYFIESIAYTKDKNAVELFFLQSRLLIYQGDLELNNEIIFELGALVLQSLFGDYKNDKETIQNIKNQNILPKHFFANYNQVSSFCEPKIIGYYKKCSTLNRGQCIVNYLSIVEKLCNYGVHYYEVKDKTSTKCYLGVSYRGIGLYEANNKIVPKKIFPWSKLENLYYRDRKFSIEVHESQSINSGSSENTNELKNLQQNQLNSQQTDEALNPVKVYTWFASIPSLSKSIWQMAVAQHQFYLDKKQNRHNILQFKSLNDLAAELNSKTSTQQSNKFNVENIDNNISNGIKLKNTNPKLTNGLKHNDENTKSELLNLFKKQRELLQKRLELKKKMCENVKSKQKDIQEMAQQAINDKTQINKLLKLLADYRNNNLNSNNNRDKNIIVDNLCQESDIQKKIMYITLNLASDPHVSYIVQKQRREFYEKTKKKLAKLEKKLEKETSIQKEAFLDSKSNTSNDKNETFYHSNSEVKLKQIDENSAEISPASIHRKDSYRRAQEQKLFLDSSEINNMNKQNRLAAARKVKTILNNDQNVLPQPPLQTQSQTQLIPIQQNAFIDNTNFNTQQSENQVKVIKIGNNFKNNFIPEEQVSNGLLIEDYDLRNYNPQQTNSLNHHSNQNIPQTDFITFRNQRNSRKNTSDSNVKLLADHNFYHVTNRRQVNQDFQSRETFACPDLVEPNSCLIKNGYITHPNKLISNKPYELSDYFKYSSKFKRGMNSSSNSLISLNSSSAGTNEDSGNNNSDKDIIRSNPDLKMNCLSSPQNQTYVIQQIRHQNSIKNLTQLNTSSINSTMNVNSNNNLLNSDHLNTAQKYDYYSNHSFNKSDLTNLSNNLSLNLSIHTAEEFGIEMLEWLNNETSTNGLNNLIDSKLATNATLV</sequence>
<evidence type="ECO:0000259" key="3">
    <source>
        <dbReference type="PROSITE" id="PS50057"/>
    </source>
</evidence>
<protein>
    <recommendedName>
        <fullName evidence="3">FERM domain-containing protein</fullName>
    </recommendedName>
</protein>
<evidence type="ECO:0000256" key="1">
    <source>
        <dbReference type="SAM" id="Coils"/>
    </source>
</evidence>
<dbReference type="InterPro" id="IPR000299">
    <property type="entry name" value="FERM_domain"/>
</dbReference>
<dbReference type="InterPro" id="IPR035963">
    <property type="entry name" value="FERM_2"/>
</dbReference>
<proteinExistence type="predicted"/>
<dbReference type="GO" id="GO:0090162">
    <property type="term" value="P:establishment of epithelial cell polarity"/>
    <property type="evidence" value="ECO:0007669"/>
    <property type="project" value="InterPro"/>
</dbReference>
<gene>
    <name evidence="4" type="ORF">OXX778_LOCUS5455</name>
</gene>
<keyword evidence="5" id="KW-1185">Reference proteome</keyword>
<comment type="caution">
    <text evidence="4">The sequence shown here is derived from an EMBL/GenBank/DDBJ whole genome shotgun (WGS) entry which is preliminary data.</text>
</comment>
<feature type="region of interest" description="Disordered" evidence="2">
    <location>
        <begin position="810"/>
        <end position="833"/>
    </location>
</feature>
<dbReference type="AlphaFoldDB" id="A0A813RFZ1"/>
<dbReference type="InterPro" id="IPR029071">
    <property type="entry name" value="Ubiquitin-like_domsf"/>
</dbReference>
<dbReference type="Proteomes" id="UP000663879">
    <property type="component" value="Unassembled WGS sequence"/>
</dbReference>
<dbReference type="Pfam" id="PF09379">
    <property type="entry name" value="FERM_N"/>
    <property type="match status" value="1"/>
</dbReference>
<dbReference type="PRINTS" id="PR00935">
    <property type="entry name" value="BAND41"/>
</dbReference>
<dbReference type="Gene3D" id="3.10.20.90">
    <property type="entry name" value="Phosphatidylinositol 3-kinase Catalytic Subunit, Chain A, domain 1"/>
    <property type="match status" value="1"/>
</dbReference>
<feature type="coiled-coil region" evidence="1">
    <location>
        <begin position="404"/>
        <end position="462"/>
    </location>
</feature>
<accession>A0A813RFZ1</accession>
<dbReference type="InterPro" id="IPR018980">
    <property type="entry name" value="FERM_PH-like_C"/>
</dbReference>
<dbReference type="InterPro" id="IPR018979">
    <property type="entry name" value="FERM_N"/>
</dbReference>
<dbReference type="Gene3D" id="1.20.80.10">
    <property type="match status" value="1"/>
</dbReference>
<evidence type="ECO:0000313" key="5">
    <source>
        <dbReference type="Proteomes" id="UP000663879"/>
    </source>
</evidence>
<dbReference type="SUPFAM" id="SSF54236">
    <property type="entry name" value="Ubiquitin-like"/>
    <property type="match status" value="1"/>
</dbReference>
<name>A0A813RFZ1_9BILA</name>
<dbReference type="PANTHER" id="PTHR46079">
    <property type="entry name" value="FERM DOMAIN-CONTAINING PROTEIN 4"/>
    <property type="match status" value="1"/>
</dbReference>
<dbReference type="EMBL" id="CAJNOC010000595">
    <property type="protein sequence ID" value="CAF0780904.1"/>
    <property type="molecule type" value="Genomic_DNA"/>
</dbReference>
<dbReference type="SMART" id="SM01196">
    <property type="entry name" value="FERM_C"/>
    <property type="match status" value="1"/>
</dbReference>
<dbReference type="Pfam" id="PF09380">
    <property type="entry name" value="FERM_C"/>
    <property type="match status" value="1"/>
</dbReference>
<dbReference type="CDD" id="cd14473">
    <property type="entry name" value="FERM_B-lobe"/>
    <property type="match status" value="1"/>
</dbReference>
<dbReference type="Pfam" id="PF00373">
    <property type="entry name" value="FERM_M"/>
    <property type="match status" value="1"/>
</dbReference>
<feature type="domain" description="FERM" evidence="3">
    <location>
        <begin position="5"/>
        <end position="328"/>
    </location>
</feature>
<dbReference type="OrthoDB" id="10063592at2759"/>
<organism evidence="4 5">
    <name type="scientific">Brachionus calyciflorus</name>
    <dbReference type="NCBI Taxonomy" id="104777"/>
    <lineage>
        <taxon>Eukaryota</taxon>
        <taxon>Metazoa</taxon>
        <taxon>Spiralia</taxon>
        <taxon>Gnathifera</taxon>
        <taxon>Rotifera</taxon>
        <taxon>Eurotatoria</taxon>
        <taxon>Monogononta</taxon>
        <taxon>Pseudotrocha</taxon>
        <taxon>Ploima</taxon>
        <taxon>Brachionidae</taxon>
        <taxon>Brachionus</taxon>
    </lineage>
</organism>
<dbReference type="PANTHER" id="PTHR46079:SF2">
    <property type="entry name" value="FERM DOMAIN-CONTAINING PROTEIN"/>
    <property type="match status" value="1"/>
</dbReference>